<dbReference type="AlphaFoldDB" id="A0A914EJY6"/>
<dbReference type="Proteomes" id="UP000887540">
    <property type="component" value="Unplaced"/>
</dbReference>
<protein>
    <submittedName>
        <fullName evidence="3">Uncharacterized protein</fullName>
    </submittedName>
</protein>
<accession>A0A914EJY6</accession>
<evidence type="ECO:0000256" key="1">
    <source>
        <dbReference type="SAM" id="MobiDB-lite"/>
    </source>
</evidence>
<feature type="compositionally biased region" description="Pro residues" evidence="1">
    <location>
        <begin position="76"/>
        <end position="86"/>
    </location>
</feature>
<feature type="compositionally biased region" description="Polar residues" evidence="1">
    <location>
        <begin position="240"/>
        <end position="251"/>
    </location>
</feature>
<keyword evidence="2" id="KW-1185">Reference proteome</keyword>
<sequence length="451" mass="48857">MKIRSFNKRNSTLAQCEQVVHRSRSEPTPPSFRTNPRSSHHGSTDRPATASGPNPTTAPAAAPSPGAAPAAAPAPATAPVPAPAASPSPSSRTSRKRPLQSILPTTTSPNRRQRRRNNRPPQGINDQLAHRTCIRPRKKRILLVSGGSLVTILRQLQGTVPVRTASRRTLTKSSATNFCLRDKSLSQTILRQLQGTTPARTAPRRTLTKSSAIKLTVSDDLTAAPGPAARGHSSAARQAKLTTTELPSNTVGKKRRTSLRELVRRALKKRGRPRNVVNHQAEARGIQELPQPPPPTHPPTSEPILFCLQRPIEPEPSNLGAHSKPTLVASTPNYATSLKILATIQVSSRYSPIEAHSELTTSNSFGDQHSELTTSNSFGAHNVRFQSLVTTSLLGAHSHSPPGSAHSPPEPIRNIFRRAQLRSKSYRAQQGAKTYLIRLQDQPLSPPAPRR</sequence>
<feature type="region of interest" description="Disordered" evidence="1">
    <location>
        <begin position="1"/>
        <end position="131"/>
    </location>
</feature>
<evidence type="ECO:0000313" key="2">
    <source>
        <dbReference type="Proteomes" id="UP000887540"/>
    </source>
</evidence>
<name>A0A914EJY6_9BILA</name>
<feature type="compositionally biased region" description="Pro residues" evidence="1">
    <location>
        <begin position="290"/>
        <end position="301"/>
    </location>
</feature>
<evidence type="ECO:0000313" key="3">
    <source>
        <dbReference type="WBParaSite" id="ACRNAN_scaffold8453.g24159.t1"/>
    </source>
</evidence>
<reference evidence="3" key="1">
    <citation type="submission" date="2022-11" db="UniProtKB">
        <authorList>
            <consortium name="WormBaseParasite"/>
        </authorList>
    </citation>
    <scope>IDENTIFICATION</scope>
</reference>
<feature type="region of interest" description="Disordered" evidence="1">
    <location>
        <begin position="223"/>
        <end position="253"/>
    </location>
</feature>
<organism evidence="2 3">
    <name type="scientific">Acrobeloides nanus</name>
    <dbReference type="NCBI Taxonomy" id="290746"/>
    <lineage>
        <taxon>Eukaryota</taxon>
        <taxon>Metazoa</taxon>
        <taxon>Ecdysozoa</taxon>
        <taxon>Nematoda</taxon>
        <taxon>Chromadorea</taxon>
        <taxon>Rhabditida</taxon>
        <taxon>Tylenchina</taxon>
        <taxon>Cephalobomorpha</taxon>
        <taxon>Cephaloboidea</taxon>
        <taxon>Cephalobidae</taxon>
        <taxon>Acrobeloides</taxon>
    </lineage>
</organism>
<proteinExistence type="predicted"/>
<feature type="compositionally biased region" description="Low complexity" evidence="1">
    <location>
        <begin position="47"/>
        <end position="75"/>
    </location>
</feature>
<dbReference type="WBParaSite" id="ACRNAN_scaffold8453.g24159.t1">
    <property type="protein sequence ID" value="ACRNAN_scaffold8453.g24159.t1"/>
    <property type="gene ID" value="ACRNAN_scaffold8453.g24159"/>
</dbReference>
<feature type="region of interest" description="Disordered" evidence="1">
    <location>
        <begin position="267"/>
        <end position="303"/>
    </location>
</feature>